<evidence type="ECO:0000313" key="1">
    <source>
        <dbReference type="EMBL" id="ETL89736.1"/>
    </source>
</evidence>
<gene>
    <name evidence="1" type="ORF">L917_11377</name>
</gene>
<reference evidence="1" key="1">
    <citation type="submission" date="2013-11" db="EMBL/GenBank/DDBJ databases">
        <title>The Genome Sequence of Phytophthora parasitica CHvinca01.</title>
        <authorList>
            <consortium name="The Broad Institute Genomics Platform"/>
            <person name="Russ C."/>
            <person name="Tyler B."/>
            <person name="Panabieres F."/>
            <person name="Shan W."/>
            <person name="Tripathy S."/>
            <person name="Grunwald N."/>
            <person name="Machado M."/>
            <person name="Johnson C.S."/>
            <person name="Arredondo F."/>
            <person name="Hong C."/>
            <person name="Coffey M."/>
            <person name="Young S.K."/>
            <person name="Zeng Q."/>
            <person name="Gargeya S."/>
            <person name="Fitzgerald M."/>
            <person name="Abouelleil A."/>
            <person name="Alvarado L."/>
            <person name="Chapman S.B."/>
            <person name="Gainer-Dewar J."/>
            <person name="Goldberg J."/>
            <person name="Griggs A."/>
            <person name="Gujja S."/>
            <person name="Hansen M."/>
            <person name="Howarth C."/>
            <person name="Imamovic A."/>
            <person name="Ireland A."/>
            <person name="Larimer J."/>
            <person name="McCowan C."/>
            <person name="Murphy C."/>
            <person name="Pearson M."/>
            <person name="Poon T.W."/>
            <person name="Priest M."/>
            <person name="Roberts A."/>
            <person name="Saif S."/>
            <person name="Shea T."/>
            <person name="Sykes S."/>
            <person name="Wortman J."/>
            <person name="Nusbaum C."/>
            <person name="Birren B."/>
        </authorList>
    </citation>
    <scope>NUCLEOTIDE SEQUENCE [LARGE SCALE GENOMIC DNA]</scope>
    <source>
        <strain evidence="1">CHvinca01</strain>
    </source>
</reference>
<protein>
    <submittedName>
        <fullName evidence="1">Uncharacterized protein</fullName>
    </submittedName>
</protein>
<dbReference type="Proteomes" id="UP000054423">
    <property type="component" value="Unassembled WGS sequence"/>
</dbReference>
<dbReference type="AlphaFoldDB" id="W2KX14"/>
<proteinExistence type="predicted"/>
<name>W2KX14_PHYNI</name>
<accession>W2KX14</accession>
<sequence>MACAPRVVVCEFEQALHLRIRDQFDSVHIIGCLFR</sequence>
<dbReference type="EMBL" id="KI680464">
    <property type="protein sequence ID" value="ETL89736.1"/>
    <property type="molecule type" value="Genomic_DNA"/>
</dbReference>
<organism evidence="1">
    <name type="scientific">Phytophthora nicotianae</name>
    <name type="common">Potato buckeye rot agent</name>
    <name type="synonym">Phytophthora parasitica</name>
    <dbReference type="NCBI Taxonomy" id="4792"/>
    <lineage>
        <taxon>Eukaryota</taxon>
        <taxon>Sar</taxon>
        <taxon>Stramenopiles</taxon>
        <taxon>Oomycota</taxon>
        <taxon>Peronosporomycetes</taxon>
        <taxon>Peronosporales</taxon>
        <taxon>Peronosporaceae</taxon>
        <taxon>Phytophthora</taxon>
    </lineage>
</organism>